<sequence length="186" mass="21329">MSNEKGGLIKKKPRKMQPAPKVSKPDQFNAFSYTPQPAKADAPKEEVKPKAIAEPEVKQESIAEPEKKVEETSSEPEVKTETEEVKDVVIIEQAPKAARRSQKLTLEDLKNNLTVGRGTKSKSVRAPEFVYDELVLLSSFVDENKMYQILQMLIDSYVSHELTPRQQRQFNYMMELKFLKEEEETK</sequence>
<feature type="compositionally biased region" description="Basic and acidic residues" evidence="1">
    <location>
        <begin position="41"/>
        <end position="84"/>
    </location>
</feature>
<dbReference type="EMBL" id="JBHUOR010000105">
    <property type="protein sequence ID" value="MFD2869203.1"/>
    <property type="molecule type" value="Genomic_DNA"/>
</dbReference>
<feature type="region of interest" description="Disordered" evidence="1">
    <location>
        <begin position="1"/>
        <end position="84"/>
    </location>
</feature>
<evidence type="ECO:0000313" key="3">
    <source>
        <dbReference type="Proteomes" id="UP001597568"/>
    </source>
</evidence>
<dbReference type="Proteomes" id="UP001597568">
    <property type="component" value="Unassembled WGS sequence"/>
</dbReference>
<proteinExistence type="predicted"/>
<name>A0ABW5Y1K4_9BACL</name>
<dbReference type="RefSeq" id="WP_380147997.1">
    <property type="nucleotide sequence ID" value="NZ_JBHUOR010000105.1"/>
</dbReference>
<gene>
    <name evidence="2" type="ORF">ACFSY7_11930</name>
</gene>
<keyword evidence="3" id="KW-1185">Reference proteome</keyword>
<accession>A0ABW5Y1K4</accession>
<protein>
    <submittedName>
        <fullName evidence="2">Uncharacterized protein</fullName>
    </submittedName>
</protein>
<evidence type="ECO:0000256" key="1">
    <source>
        <dbReference type="SAM" id="MobiDB-lite"/>
    </source>
</evidence>
<organism evidence="2 3">
    <name type="scientific">Kurthia populi</name>
    <dbReference type="NCBI Taxonomy" id="1562132"/>
    <lineage>
        <taxon>Bacteria</taxon>
        <taxon>Bacillati</taxon>
        <taxon>Bacillota</taxon>
        <taxon>Bacilli</taxon>
        <taxon>Bacillales</taxon>
        <taxon>Caryophanaceae</taxon>
        <taxon>Kurthia</taxon>
    </lineage>
</organism>
<evidence type="ECO:0000313" key="2">
    <source>
        <dbReference type="EMBL" id="MFD2869203.1"/>
    </source>
</evidence>
<reference evidence="3" key="1">
    <citation type="journal article" date="2019" name="Int. J. Syst. Evol. Microbiol.">
        <title>The Global Catalogue of Microorganisms (GCM) 10K type strain sequencing project: providing services to taxonomists for standard genome sequencing and annotation.</title>
        <authorList>
            <consortium name="The Broad Institute Genomics Platform"/>
            <consortium name="The Broad Institute Genome Sequencing Center for Infectious Disease"/>
            <person name="Wu L."/>
            <person name="Ma J."/>
        </authorList>
    </citation>
    <scope>NUCLEOTIDE SEQUENCE [LARGE SCALE GENOMIC DNA]</scope>
    <source>
        <strain evidence="3">KCTC 33522</strain>
    </source>
</reference>
<comment type="caution">
    <text evidence="2">The sequence shown here is derived from an EMBL/GenBank/DDBJ whole genome shotgun (WGS) entry which is preliminary data.</text>
</comment>